<gene>
    <name evidence="1" type="ORF">GGE60_000219</name>
</gene>
<evidence type="ECO:0000313" key="2">
    <source>
        <dbReference type="Proteomes" id="UP000543836"/>
    </source>
</evidence>
<reference evidence="1 2" key="1">
    <citation type="submission" date="2020-08" db="EMBL/GenBank/DDBJ databases">
        <title>Genomic Encyclopedia of Type Strains, Phase IV (KMG-V): Genome sequencing to study the core and pangenomes of soil and plant-associated prokaryotes.</title>
        <authorList>
            <person name="Whitman W."/>
        </authorList>
    </citation>
    <scope>NUCLEOTIDE SEQUENCE [LARGE SCALE GENOMIC DNA]</scope>
    <source>
        <strain evidence="1 2">SEMIA 492</strain>
    </source>
</reference>
<dbReference type="EMBL" id="JACIIG010000001">
    <property type="protein sequence ID" value="MBB4566131.1"/>
    <property type="molecule type" value="Genomic_DNA"/>
</dbReference>
<accession>A0A7W7EHW7</accession>
<keyword evidence="2" id="KW-1185">Reference proteome</keyword>
<organism evidence="1 2">
    <name type="scientific">Rhizobium leucaenae</name>
    <dbReference type="NCBI Taxonomy" id="29450"/>
    <lineage>
        <taxon>Bacteria</taxon>
        <taxon>Pseudomonadati</taxon>
        <taxon>Pseudomonadota</taxon>
        <taxon>Alphaproteobacteria</taxon>
        <taxon>Hyphomicrobiales</taxon>
        <taxon>Rhizobiaceae</taxon>
        <taxon>Rhizobium/Agrobacterium group</taxon>
        <taxon>Rhizobium</taxon>
    </lineage>
</organism>
<name>A0A7W7EHW7_9HYPH</name>
<dbReference type="Proteomes" id="UP000543836">
    <property type="component" value="Unassembled WGS sequence"/>
</dbReference>
<comment type="caution">
    <text evidence="1">The sequence shown here is derived from an EMBL/GenBank/DDBJ whole genome shotgun (WGS) entry which is preliminary data.</text>
</comment>
<dbReference type="RefSeq" id="WP_065091568.1">
    <property type="nucleotide sequence ID" value="NZ_JACIIG010000001.1"/>
</dbReference>
<sequence length="122" mass="14349">MPGRGYHGLPEFDYPFTTRPLRSQRGRICYKRKKNLSLVFAGQAVGIKRVEDHIWLASFMDYNLRYIDLEQRTLQTIDNPFGTRLPPMSQEQTVTYIWYEQSAIWRAGEDETENRYNLAAAL</sequence>
<proteinExistence type="predicted"/>
<evidence type="ECO:0000313" key="1">
    <source>
        <dbReference type="EMBL" id="MBB4566131.1"/>
    </source>
</evidence>
<protein>
    <submittedName>
        <fullName evidence="1">Uncharacterized protein</fullName>
    </submittedName>
</protein>
<dbReference type="AlphaFoldDB" id="A0A7W7EHW7"/>